<dbReference type="InterPro" id="IPR002110">
    <property type="entry name" value="Ankyrin_rpt"/>
</dbReference>
<dbReference type="STRING" id="1849968.A8C32_12725"/>
<comment type="caution">
    <text evidence="4">The sequence shown here is derived from an EMBL/GenBank/DDBJ whole genome shotgun (WGS) entry which is preliminary data.</text>
</comment>
<proteinExistence type="predicted"/>
<dbReference type="RefSeq" id="WP_069828997.1">
    <property type="nucleotide sequence ID" value="NZ_MDJD01000007.1"/>
</dbReference>
<protein>
    <submittedName>
        <fullName evidence="4">Uncharacterized protein</fullName>
    </submittedName>
</protein>
<evidence type="ECO:0000313" key="5">
    <source>
        <dbReference type="Proteomes" id="UP000095713"/>
    </source>
</evidence>
<evidence type="ECO:0000256" key="1">
    <source>
        <dbReference type="ARBA" id="ARBA00022737"/>
    </source>
</evidence>
<keyword evidence="1" id="KW-0677">Repeat</keyword>
<dbReference type="OrthoDB" id="1219061at2"/>
<dbReference type="PANTHER" id="PTHR24189">
    <property type="entry name" value="MYOTROPHIN"/>
    <property type="match status" value="1"/>
</dbReference>
<dbReference type="PANTHER" id="PTHR24189:SF50">
    <property type="entry name" value="ANKYRIN REPEAT AND SOCS BOX PROTEIN 2"/>
    <property type="match status" value="1"/>
</dbReference>
<evidence type="ECO:0000256" key="2">
    <source>
        <dbReference type="ARBA" id="ARBA00023043"/>
    </source>
</evidence>
<sequence>MKILFIILLTTMIFPFNLFSQKKCSEEIQIAINNGDLELVKKMIKNGENIDCIGEWKQTLLMKAIQAGKENIALYLINKNADITKVDEDNSSAFFKTSFYGLTNIAKILLDKGVDINQKGYREMTTLMMASSRNQLDLVKFLIKKGAKINVQCNSGYTALTYASNPEIFSFLLKNNANVNLRNFEGLNTIEQFKASHEEAKGFENQELIDNYEKIISILENEKH</sequence>
<evidence type="ECO:0000313" key="4">
    <source>
        <dbReference type="EMBL" id="OEK09561.1"/>
    </source>
</evidence>
<feature type="repeat" description="ANK" evidence="3">
    <location>
        <begin position="122"/>
        <end position="154"/>
    </location>
</feature>
<dbReference type="EMBL" id="MDJD01000007">
    <property type="protein sequence ID" value="OEK09561.1"/>
    <property type="molecule type" value="Genomic_DNA"/>
</dbReference>
<dbReference type="SUPFAM" id="SSF48403">
    <property type="entry name" value="Ankyrin repeat"/>
    <property type="match status" value="1"/>
</dbReference>
<dbReference type="PROSITE" id="PS50088">
    <property type="entry name" value="ANK_REPEAT"/>
    <property type="match status" value="1"/>
</dbReference>
<keyword evidence="5" id="KW-1185">Reference proteome</keyword>
<accession>A0A1E5TDY5</accession>
<dbReference type="AlphaFoldDB" id="A0A1E5TDY5"/>
<gene>
    <name evidence="4" type="ORF">A8C32_12725</name>
</gene>
<name>A0A1E5TDY5_9FLAO</name>
<dbReference type="Gene3D" id="1.25.40.20">
    <property type="entry name" value="Ankyrin repeat-containing domain"/>
    <property type="match status" value="1"/>
</dbReference>
<dbReference type="InterPro" id="IPR050745">
    <property type="entry name" value="Multifunctional_regulatory"/>
</dbReference>
<organism evidence="4 5">
    <name type="scientific">Flavivirga aquatica</name>
    <dbReference type="NCBI Taxonomy" id="1849968"/>
    <lineage>
        <taxon>Bacteria</taxon>
        <taxon>Pseudomonadati</taxon>
        <taxon>Bacteroidota</taxon>
        <taxon>Flavobacteriia</taxon>
        <taxon>Flavobacteriales</taxon>
        <taxon>Flavobacteriaceae</taxon>
        <taxon>Flavivirga</taxon>
    </lineage>
</organism>
<dbReference type="PROSITE" id="PS50297">
    <property type="entry name" value="ANK_REP_REGION"/>
    <property type="match status" value="1"/>
</dbReference>
<reference evidence="4 5" key="1">
    <citation type="submission" date="2016-05" db="EMBL/GenBank/DDBJ databases">
        <title>Draft Genome Sequence of Algibacter sp. Strain SK-16 Isolated from the Surface Water of Aburatsubo Inlet.</title>
        <authorList>
            <person name="Wong S.-K."/>
            <person name="Yoshizawa S."/>
            <person name="Nakajima Y."/>
            <person name="Ogura Y."/>
            <person name="Tetsuya H."/>
            <person name="Hamasaki K."/>
        </authorList>
    </citation>
    <scope>NUCLEOTIDE SEQUENCE [LARGE SCALE GENOMIC DNA]</scope>
    <source>
        <strain evidence="4 5">SK-16</strain>
    </source>
</reference>
<dbReference type="Proteomes" id="UP000095713">
    <property type="component" value="Unassembled WGS sequence"/>
</dbReference>
<dbReference type="Pfam" id="PF12796">
    <property type="entry name" value="Ank_2"/>
    <property type="match status" value="2"/>
</dbReference>
<keyword evidence="2 3" id="KW-0040">ANK repeat</keyword>
<dbReference type="SMART" id="SM00248">
    <property type="entry name" value="ANK"/>
    <property type="match status" value="5"/>
</dbReference>
<evidence type="ECO:0000256" key="3">
    <source>
        <dbReference type="PROSITE-ProRule" id="PRU00023"/>
    </source>
</evidence>
<dbReference type="InterPro" id="IPR036770">
    <property type="entry name" value="Ankyrin_rpt-contain_sf"/>
</dbReference>